<evidence type="ECO:0000256" key="2">
    <source>
        <dbReference type="SAM" id="SignalP"/>
    </source>
</evidence>
<keyword evidence="2" id="KW-0732">Signal</keyword>
<evidence type="ECO:0000256" key="1">
    <source>
        <dbReference type="SAM" id="MobiDB-lite"/>
    </source>
</evidence>
<gene>
    <name evidence="3" type="ORF">g.12994</name>
</gene>
<dbReference type="AlphaFoldDB" id="A0A146L511"/>
<feature type="signal peptide" evidence="2">
    <location>
        <begin position="1"/>
        <end position="16"/>
    </location>
</feature>
<feature type="chain" id="PRO_5007527099" description="Secreted protein" evidence="2">
    <location>
        <begin position="17"/>
        <end position="105"/>
    </location>
</feature>
<organism evidence="3">
    <name type="scientific">Lygus hesperus</name>
    <name type="common">Western plant bug</name>
    <dbReference type="NCBI Taxonomy" id="30085"/>
    <lineage>
        <taxon>Eukaryota</taxon>
        <taxon>Metazoa</taxon>
        <taxon>Ecdysozoa</taxon>
        <taxon>Arthropoda</taxon>
        <taxon>Hexapoda</taxon>
        <taxon>Insecta</taxon>
        <taxon>Pterygota</taxon>
        <taxon>Neoptera</taxon>
        <taxon>Paraneoptera</taxon>
        <taxon>Hemiptera</taxon>
        <taxon>Heteroptera</taxon>
        <taxon>Panheteroptera</taxon>
        <taxon>Cimicomorpha</taxon>
        <taxon>Miridae</taxon>
        <taxon>Mirini</taxon>
        <taxon>Lygus</taxon>
    </lineage>
</organism>
<accession>A0A146L511</accession>
<sequence length="105" mass="11404">MLAVTLRALLFGAATATQVPILVIVRHTDRYYITVLTPPHPTNAVLLQLLHHAVDAVADFLNFTHTSFSIPCTFLQQLLHVLTNPTSNSDLDPAPTSAPLPLKPS</sequence>
<proteinExistence type="predicted"/>
<dbReference type="EMBL" id="GDHC01015045">
    <property type="protein sequence ID" value="JAQ03584.1"/>
    <property type="molecule type" value="Transcribed_RNA"/>
</dbReference>
<feature type="compositionally biased region" description="Pro residues" evidence="1">
    <location>
        <begin position="96"/>
        <end position="105"/>
    </location>
</feature>
<feature type="region of interest" description="Disordered" evidence="1">
    <location>
        <begin position="86"/>
        <end position="105"/>
    </location>
</feature>
<name>A0A146L511_LYGHE</name>
<evidence type="ECO:0000313" key="3">
    <source>
        <dbReference type="EMBL" id="JAQ03584.1"/>
    </source>
</evidence>
<protein>
    <recommendedName>
        <fullName evidence="4">Secreted protein</fullName>
    </recommendedName>
</protein>
<reference evidence="3" key="1">
    <citation type="journal article" date="2016" name="Gigascience">
        <title>De novo construction of an expanded transcriptome assembly for the western tarnished plant bug, Lygus hesperus.</title>
        <authorList>
            <person name="Tassone E.E."/>
            <person name="Geib S.M."/>
            <person name="Hall B."/>
            <person name="Fabrick J.A."/>
            <person name="Brent C.S."/>
            <person name="Hull J.J."/>
        </authorList>
    </citation>
    <scope>NUCLEOTIDE SEQUENCE</scope>
</reference>
<evidence type="ECO:0008006" key="4">
    <source>
        <dbReference type="Google" id="ProtNLM"/>
    </source>
</evidence>